<dbReference type="InterPro" id="IPR007138">
    <property type="entry name" value="ABM_dom"/>
</dbReference>
<dbReference type="PROSITE" id="PS51725">
    <property type="entry name" value="ABM"/>
    <property type="match status" value="1"/>
</dbReference>
<feature type="domain" description="ABM" evidence="1">
    <location>
        <begin position="4"/>
        <end position="92"/>
    </location>
</feature>
<dbReference type="PANTHER" id="PTHR33336">
    <property type="entry name" value="QUINOL MONOOXYGENASE YGIN-RELATED"/>
    <property type="match status" value="1"/>
</dbReference>
<dbReference type="Proteomes" id="UP001285636">
    <property type="component" value="Unassembled WGS sequence"/>
</dbReference>
<dbReference type="RefSeq" id="WP_012958741.1">
    <property type="nucleotide sequence ID" value="NZ_JAWJAY010000001.1"/>
</dbReference>
<dbReference type="PANTHER" id="PTHR33336:SF3">
    <property type="entry name" value="ABM DOMAIN-CONTAINING PROTEIN"/>
    <property type="match status" value="1"/>
</dbReference>
<protein>
    <submittedName>
        <fullName evidence="2">Quinol monooxygenase</fullName>
        <ecNumber evidence="2">1.-.-.-</ecNumber>
    </submittedName>
</protein>
<name>A0AAJ2KZ75_ALKPS</name>
<dbReference type="EMBL" id="JAWJAY010000001">
    <property type="protein sequence ID" value="MDV2884563.1"/>
    <property type="molecule type" value="Genomic_DNA"/>
</dbReference>
<dbReference type="GO" id="GO:0004497">
    <property type="term" value="F:monooxygenase activity"/>
    <property type="evidence" value="ECO:0007669"/>
    <property type="project" value="UniProtKB-KW"/>
</dbReference>
<sequence length="95" mass="11160">MDPIVIMAVLTSKPGMKDNLNKVLEQMVHPSRKEEGCITYDLHQSLDDPGTFTFYEVWESDKAIQAHIVSEHYKAYKEHVDELVEMRHVYRLRKV</sequence>
<keyword evidence="2" id="KW-0560">Oxidoreductase</keyword>
<dbReference type="InterPro" id="IPR011008">
    <property type="entry name" value="Dimeric_a/b-barrel"/>
</dbReference>
<keyword evidence="2" id="KW-0503">Monooxygenase</keyword>
<dbReference type="Gene3D" id="3.30.70.100">
    <property type="match status" value="1"/>
</dbReference>
<organism evidence="2 3">
    <name type="scientific">Alkalihalophilus pseudofirmus</name>
    <name type="common">Bacillus pseudofirmus</name>
    <dbReference type="NCBI Taxonomy" id="79885"/>
    <lineage>
        <taxon>Bacteria</taxon>
        <taxon>Bacillati</taxon>
        <taxon>Bacillota</taxon>
        <taxon>Bacilli</taxon>
        <taxon>Bacillales</taxon>
        <taxon>Bacillaceae</taxon>
        <taxon>Alkalihalophilus</taxon>
    </lineage>
</organism>
<proteinExistence type="predicted"/>
<comment type="caution">
    <text evidence="2">The sequence shown here is derived from an EMBL/GenBank/DDBJ whole genome shotgun (WGS) entry which is preliminary data.</text>
</comment>
<evidence type="ECO:0000313" key="3">
    <source>
        <dbReference type="Proteomes" id="UP001285636"/>
    </source>
</evidence>
<evidence type="ECO:0000313" key="2">
    <source>
        <dbReference type="EMBL" id="MDV2884563.1"/>
    </source>
</evidence>
<dbReference type="InterPro" id="IPR050744">
    <property type="entry name" value="AI-2_Isomerase_LsrG"/>
</dbReference>
<gene>
    <name evidence="2" type="ORF">RYX45_05190</name>
</gene>
<accession>A0AAJ2KZ75</accession>
<reference evidence="2" key="1">
    <citation type="submission" date="2023-10" db="EMBL/GenBank/DDBJ databases">
        <title>Screening of Alkalihalophilus pseudofirmusBZ-TG-HK211 and Its Alleviation of Salt Stress on Rapeseed Growth.</title>
        <authorList>
            <person name="Zhao B."/>
            <person name="Guo T."/>
        </authorList>
    </citation>
    <scope>NUCLEOTIDE SEQUENCE</scope>
    <source>
        <strain evidence="2">BZ-TG-HK211</strain>
    </source>
</reference>
<evidence type="ECO:0000259" key="1">
    <source>
        <dbReference type="PROSITE" id="PS51725"/>
    </source>
</evidence>
<dbReference type="AlphaFoldDB" id="A0AAJ2KZ75"/>
<dbReference type="SUPFAM" id="SSF54909">
    <property type="entry name" value="Dimeric alpha+beta barrel"/>
    <property type="match status" value="1"/>
</dbReference>
<dbReference type="Pfam" id="PF03992">
    <property type="entry name" value="ABM"/>
    <property type="match status" value="1"/>
</dbReference>
<dbReference type="EC" id="1.-.-.-" evidence="2"/>